<sequence>MPSFLARPKPWEGIPGYKSHPRARVMSSVARSAIGRRRHFARKRHVRGLLRHRNLVGRQLRQIGWGIGLGISVGEAGSNGSGLSGDGRSGCGSRGPAALARIEPWPWVCDGNGAIILASLFERSAQDNPDLGIAGVGDHGGPYAAMILRSISELRERLRLLR</sequence>
<dbReference type="EMBL" id="PUEJ01000005">
    <property type="protein sequence ID" value="PRH86490.1"/>
    <property type="molecule type" value="Genomic_DNA"/>
</dbReference>
<proteinExistence type="predicted"/>
<name>A0A2S9QAZ8_9HYPH</name>
<accession>A0A2S9QAZ8</accession>
<protein>
    <submittedName>
        <fullName evidence="1">Uncharacterized protein</fullName>
    </submittedName>
</protein>
<dbReference type="Proteomes" id="UP000237682">
    <property type="component" value="Unassembled WGS sequence"/>
</dbReference>
<gene>
    <name evidence="1" type="ORF">C5L14_14200</name>
</gene>
<comment type="caution">
    <text evidence="1">The sequence shown here is derived from an EMBL/GenBank/DDBJ whole genome shotgun (WGS) entry which is preliminary data.</text>
</comment>
<organism evidence="1 2">
    <name type="scientific">Labrys okinawensis</name>
    <dbReference type="NCBI Taxonomy" id="346911"/>
    <lineage>
        <taxon>Bacteria</taxon>
        <taxon>Pseudomonadati</taxon>
        <taxon>Pseudomonadota</taxon>
        <taxon>Alphaproteobacteria</taxon>
        <taxon>Hyphomicrobiales</taxon>
        <taxon>Xanthobacteraceae</taxon>
        <taxon>Labrys</taxon>
    </lineage>
</organism>
<evidence type="ECO:0000313" key="1">
    <source>
        <dbReference type="EMBL" id="PRH86490.1"/>
    </source>
</evidence>
<dbReference type="AlphaFoldDB" id="A0A2S9QAZ8"/>
<evidence type="ECO:0000313" key="2">
    <source>
        <dbReference type="Proteomes" id="UP000237682"/>
    </source>
</evidence>
<reference evidence="1 2" key="1">
    <citation type="submission" date="2018-02" db="EMBL/GenBank/DDBJ databases">
        <title>Whole genome sequencing of endophytic bacterium.</title>
        <authorList>
            <person name="Eedara R."/>
            <person name="Podile A.R."/>
        </authorList>
    </citation>
    <scope>NUCLEOTIDE SEQUENCE [LARGE SCALE GENOMIC DNA]</scope>
    <source>
        <strain evidence="1 2">RP1T</strain>
    </source>
</reference>
<keyword evidence="2" id="KW-1185">Reference proteome</keyword>